<keyword evidence="1" id="KW-0175">Coiled coil</keyword>
<reference evidence="4" key="1">
    <citation type="submission" date="2022-06" db="EMBL/GenBank/DDBJ databases">
        <authorList>
            <consortium name="SYNGENTA / RWTH Aachen University"/>
        </authorList>
    </citation>
    <scope>NUCLEOTIDE SEQUENCE</scope>
</reference>
<comment type="caution">
    <text evidence="4">The sequence shown here is derived from an EMBL/GenBank/DDBJ whole genome shotgun (WGS) entry which is preliminary data.</text>
</comment>
<dbReference type="AlphaFoldDB" id="A0AAV0BFW2"/>
<evidence type="ECO:0000313" key="4">
    <source>
        <dbReference type="EMBL" id="CAH7684917.1"/>
    </source>
</evidence>
<dbReference type="EMBL" id="CALTRL010005693">
    <property type="protein sequence ID" value="CAH7684917.1"/>
    <property type="molecule type" value="Genomic_DNA"/>
</dbReference>
<feature type="coiled-coil region" evidence="1">
    <location>
        <begin position="257"/>
        <end position="284"/>
    </location>
</feature>
<feature type="compositionally biased region" description="Low complexity" evidence="2">
    <location>
        <begin position="195"/>
        <end position="205"/>
    </location>
</feature>
<dbReference type="GO" id="GO:0003700">
    <property type="term" value="F:DNA-binding transcription factor activity"/>
    <property type="evidence" value="ECO:0007669"/>
    <property type="project" value="InterPro"/>
</dbReference>
<feature type="domain" description="BZIP" evidence="3">
    <location>
        <begin position="232"/>
        <end position="284"/>
    </location>
</feature>
<gene>
    <name evidence="4" type="ORF">PPACK8108_LOCUS19359</name>
</gene>
<dbReference type="SUPFAM" id="SSF57959">
    <property type="entry name" value="Leucine zipper domain"/>
    <property type="match status" value="1"/>
</dbReference>
<evidence type="ECO:0000256" key="2">
    <source>
        <dbReference type="SAM" id="MobiDB-lite"/>
    </source>
</evidence>
<feature type="region of interest" description="Disordered" evidence="2">
    <location>
        <begin position="170"/>
        <end position="242"/>
    </location>
</feature>
<feature type="region of interest" description="Disordered" evidence="2">
    <location>
        <begin position="310"/>
        <end position="332"/>
    </location>
</feature>
<evidence type="ECO:0000313" key="5">
    <source>
        <dbReference type="Proteomes" id="UP001153365"/>
    </source>
</evidence>
<dbReference type="InterPro" id="IPR004827">
    <property type="entry name" value="bZIP"/>
</dbReference>
<dbReference type="Proteomes" id="UP001153365">
    <property type="component" value="Unassembled WGS sequence"/>
</dbReference>
<dbReference type="Gene3D" id="1.20.5.170">
    <property type="match status" value="1"/>
</dbReference>
<keyword evidence="5" id="KW-1185">Reference proteome</keyword>
<dbReference type="Pfam" id="PF07716">
    <property type="entry name" value="bZIP_2"/>
    <property type="match status" value="1"/>
</dbReference>
<accession>A0AAV0BFW2</accession>
<sequence length="359" mass="40774">MIDQDWPFLHLNLISPSQPSPSIGGTFDPINLQNSLSNQHQILDSNNSQEISPLTFDPTQLEVWSNINFNFEELPSKATFDQPFNSNNSNNHSELLPESCNSLDEQKLILSSPVSNNSDLNRNRFLGHSNEALLFDSSSSSASNSNNNLKNILPIQNSELTSRNLFNDHSQAEYQQRSRSNTLTNQKQTRTVSSNLNNNKNLTKNQSADEFNRLNHNSDESPVAEDEELNRVSQEDEKRRRNTLASARFRMKKKMKEQEIERTAKEMKERVSELEKEVEVLKQQNDCECGLRGLILDQSNSRSNAKNLVGSTVTSDTEKFGNRKKDHSFGDGEIEETTAVHSKRKRLNHITKSVNIPSN</sequence>
<dbReference type="CDD" id="cd14705">
    <property type="entry name" value="bZIP_Zip1"/>
    <property type="match status" value="1"/>
</dbReference>
<name>A0AAV0BFW2_PHAPC</name>
<dbReference type="PROSITE" id="PS50217">
    <property type="entry name" value="BZIP"/>
    <property type="match status" value="1"/>
</dbReference>
<protein>
    <submittedName>
        <fullName evidence="4">Expressed protein</fullName>
    </submittedName>
</protein>
<feature type="compositionally biased region" description="Basic and acidic residues" evidence="2">
    <location>
        <begin position="229"/>
        <end position="239"/>
    </location>
</feature>
<evidence type="ECO:0000256" key="1">
    <source>
        <dbReference type="SAM" id="Coils"/>
    </source>
</evidence>
<feature type="compositionally biased region" description="Basic and acidic residues" evidence="2">
    <location>
        <begin position="316"/>
        <end position="330"/>
    </location>
</feature>
<feature type="compositionally biased region" description="Polar residues" evidence="2">
    <location>
        <begin position="170"/>
        <end position="194"/>
    </location>
</feature>
<dbReference type="InterPro" id="IPR046347">
    <property type="entry name" value="bZIP_sf"/>
</dbReference>
<dbReference type="PROSITE" id="PS00036">
    <property type="entry name" value="BZIP_BASIC"/>
    <property type="match status" value="1"/>
</dbReference>
<organism evidence="4 5">
    <name type="scientific">Phakopsora pachyrhizi</name>
    <name type="common">Asian soybean rust disease fungus</name>
    <dbReference type="NCBI Taxonomy" id="170000"/>
    <lineage>
        <taxon>Eukaryota</taxon>
        <taxon>Fungi</taxon>
        <taxon>Dikarya</taxon>
        <taxon>Basidiomycota</taxon>
        <taxon>Pucciniomycotina</taxon>
        <taxon>Pucciniomycetes</taxon>
        <taxon>Pucciniales</taxon>
        <taxon>Phakopsoraceae</taxon>
        <taxon>Phakopsora</taxon>
    </lineage>
</organism>
<evidence type="ECO:0000259" key="3">
    <source>
        <dbReference type="PROSITE" id="PS50217"/>
    </source>
</evidence>
<feature type="compositionally biased region" description="Basic and acidic residues" evidence="2">
    <location>
        <begin position="210"/>
        <end position="219"/>
    </location>
</feature>
<proteinExistence type="predicted"/>